<proteinExistence type="predicted"/>
<dbReference type="InterPro" id="IPR020843">
    <property type="entry name" value="ER"/>
</dbReference>
<dbReference type="SUPFAM" id="SSF51735">
    <property type="entry name" value="NAD(P)-binding Rossmann-fold domains"/>
    <property type="match status" value="1"/>
</dbReference>
<evidence type="ECO:0000259" key="1">
    <source>
        <dbReference type="SMART" id="SM00829"/>
    </source>
</evidence>
<name>A0AAD8A514_DIPPU</name>
<dbReference type="Proteomes" id="UP001233999">
    <property type="component" value="Unassembled WGS sequence"/>
</dbReference>
<dbReference type="GO" id="GO:0005739">
    <property type="term" value="C:mitochondrion"/>
    <property type="evidence" value="ECO:0007669"/>
    <property type="project" value="TreeGrafter"/>
</dbReference>
<dbReference type="SUPFAM" id="SSF50129">
    <property type="entry name" value="GroES-like"/>
    <property type="match status" value="1"/>
</dbReference>
<evidence type="ECO:0000313" key="3">
    <source>
        <dbReference type="Proteomes" id="UP001233999"/>
    </source>
</evidence>
<feature type="domain" description="Enoyl reductase (ER)" evidence="1">
    <location>
        <begin position="2"/>
        <end position="319"/>
    </location>
</feature>
<comment type="caution">
    <text evidence="2">The sequence shown here is derived from an EMBL/GenBank/DDBJ whole genome shotgun (WGS) entry which is preliminary data.</text>
</comment>
<dbReference type="PANTHER" id="PTHR43677">
    <property type="entry name" value="SHORT-CHAIN DEHYDROGENASE/REDUCTASE"/>
    <property type="match status" value="1"/>
</dbReference>
<dbReference type="InterPro" id="IPR011032">
    <property type="entry name" value="GroES-like_sf"/>
</dbReference>
<evidence type="ECO:0000313" key="2">
    <source>
        <dbReference type="EMBL" id="KAJ9592760.1"/>
    </source>
</evidence>
<dbReference type="SMART" id="SM00829">
    <property type="entry name" value="PKS_ER"/>
    <property type="match status" value="1"/>
</dbReference>
<reference evidence="2" key="2">
    <citation type="submission" date="2023-05" db="EMBL/GenBank/DDBJ databases">
        <authorList>
            <person name="Fouks B."/>
        </authorList>
    </citation>
    <scope>NUCLEOTIDE SEQUENCE</scope>
    <source>
        <strain evidence="2">Stay&amp;Tobe</strain>
        <tissue evidence="2">Testes</tissue>
    </source>
</reference>
<keyword evidence="3" id="KW-1185">Reference proteome</keyword>
<dbReference type="InterPro" id="IPR013154">
    <property type="entry name" value="ADH-like_N"/>
</dbReference>
<dbReference type="GO" id="GO:0016491">
    <property type="term" value="F:oxidoreductase activity"/>
    <property type="evidence" value="ECO:0007669"/>
    <property type="project" value="InterPro"/>
</dbReference>
<protein>
    <recommendedName>
        <fullName evidence="1">Enoyl reductase (ER) domain-containing protein</fullName>
    </recommendedName>
</protein>
<dbReference type="InterPro" id="IPR051397">
    <property type="entry name" value="Zn-ADH-like_protein"/>
</dbReference>
<dbReference type="Pfam" id="PF08240">
    <property type="entry name" value="ADH_N"/>
    <property type="match status" value="1"/>
</dbReference>
<dbReference type="PANTHER" id="PTHR43677:SF4">
    <property type="entry name" value="QUINONE OXIDOREDUCTASE-LIKE PROTEIN 2"/>
    <property type="match status" value="1"/>
</dbReference>
<sequence>MNLQNPLEIEEQKHKKLEKHDVRIKVECCSVNASDIMICNGSYEIAPKLPFVPGYEVSGEILELGSKAAEGGLKVGDRIVGLNKDLFSGFAEECVLMDKDVWQLPSQVKFDKAVALVDSYTTALIGLCRRAKIKETDIVLITAGAGGLGLAAVDVSANVFRAKVIAVCETEEKAALLREKGAWAALTFNPKETVKKCDEVTKGHGVRIVFDSVGSEYFNMVLKCVAPEGVVIVGGTASRLVPSIKTSELLPRSFSLIGVSMRNYRASNNAVYRQVVQDAIDMADQGLVHPVIAKKFPLDEVNEAMQYVTDGNSAGKVVLTMKHDD</sequence>
<reference evidence="2" key="1">
    <citation type="journal article" date="2023" name="IScience">
        <title>Live-bearing cockroach genome reveals convergent evolutionary mechanisms linked to viviparity in insects and beyond.</title>
        <authorList>
            <person name="Fouks B."/>
            <person name="Harrison M.C."/>
            <person name="Mikhailova A.A."/>
            <person name="Marchal E."/>
            <person name="English S."/>
            <person name="Carruthers M."/>
            <person name="Jennings E.C."/>
            <person name="Chiamaka E.L."/>
            <person name="Frigard R.A."/>
            <person name="Pippel M."/>
            <person name="Attardo G.M."/>
            <person name="Benoit J.B."/>
            <person name="Bornberg-Bauer E."/>
            <person name="Tobe S.S."/>
        </authorList>
    </citation>
    <scope>NUCLEOTIDE SEQUENCE</scope>
    <source>
        <strain evidence="2">Stay&amp;Tobe</strain>
    </source>
</reference>
<dbReference type="InterPro" id="IPR036291">
    <property type="entry name" value="NAD(P)-bd_dom_sf"/>
</dbReference>
<dbReference type="Gene3D" id="3.40.50.720">
    <property type="entry name" value="NAD(P)-binding Rossmann-like Domain"/>
    <property type="match status" value="1"/>
</dbReference>
<dbReference type="Pfam" id="PF00107">
    <property type="entry name" value="ADH_zinc_N"/>
    <property type="match status" value="1"/>
</dbReference>
<organism evidence="2 3">
    <name type="scientific">Diploptera punctata</name>
    <name type="common">Pacific beetle cockroach</name>
    <dbReference type="NCBI Taxonomy" id="6984"/>
    <lineage>
        <taxon>Eukaryota</taxon>
        <taxon>Metazoa</taxon>
        <taxon>Ecdysozoa</taxon>
        <taxon>Arthropoda</taxon>
        <taxon>Hexapoda</taxon>
        <taxon>Insecta</taxon>
        <taxon>Pterygota</taxon>
        <taxon>Neoptera</taxon>
        <taxon>Polyneoptera</taxon>
        <taxon>Dictyoptera</taxon>
        <taxon>Blattodea</taxon>
        <taxon>Blaberoidea</taxon>
        <taxon>Blaberidae</taxon>
        <taxon>Diplopterinae</taxon>
        <taxon>Diploptera</taxon>
    </lineage>
</organism>
<dbReference type="Gene3D" id="3.90.180.10">
    <property type="entry name" value="Medium-chain alcohol dehydrogenases, catalytic domain"/>
    <property type="match status" value="1"/>
</dbReference>
<dbReference type="AlphaFoldDB" id="A0AAD8A514"/>
<dbReference type="InterPro" id="IPR013149">
    <property type="entry name" value="ADH-like_C"/>
</dbReference>
<gene>
    <name evidence="2" type="ORF">L9F63_015571</name>
</gene>
<accession>A0AAD8A514</accession>
<dbReference type="EMBL" id="JASPKZ010003807">
    <property type="protein sequence ID" value="KAJ9592760.1"/>
    <property type="molecule type" value="Genomic_DNA"/>
</dbReference>